<keyword evidence="2" id="KW-1185">Reference proteome</keyword>
<dbReference type="EMBL" id="JACIDR010000002">
    <property type="protein sequence ID" value="MBB3972674.1"/>
    <property type="molecule type" value="Genomic_DNA"/>
</dbReference>
<evidence type="ECO:0000313" key="2">
    <source>
        <dbReference type="Proteomes" id="UP000528964"/>
    </source>
</evidence>
<keyword evidence="1" id="KW-0378">Hydrolase</keyword>
<proteinExistence type="predicted"/>
<name>A0A7W6D5N5_9HYPH</name>
<dbReference type="InterPro" id="IPR002808">
    <property type="entry name" value="AdoCbi_amidolase"/>
</dbReference>
<evidence type="ECO:0000313" key="1">
    <source>
        <dbReference type="EMBL" id="MBB3972674.1"/>
    </source>
</evidence>
<dbReference type="PANTHER" id="PTHR35336:SF5">
    <property type="entry name" value="ADENOSYLCOBINAMIDE AMIDOHYDROLASE"/>
    <property type="match status" value="1"/>
</dbReference>
<gene>
    <name evidence="1" type="ORF">GGR24_001331</name>
</gene>
<dbReference type="PANTHER" id="PTHR35336">
    <property type="entry name" value="ADENOSYLCOBINAMIDE AMIDOHYDROLASE"/>
    <property type="match status" value="1"/>
</dbReference>
<dbReference type="Pfam" id="PF01955">
    <property type="entry name" value="CbiZ"/>
    <property type="match status" value="1"/>
</dbReference>
<organism evidence="1 2">
    <name type="scientific">Hansschlegelia beijingensis</name>
    <dbReference type="NCBI Taxonomy" id="1133344"/>
    <lineage>
        <taxon>Bacteria</taxon>
        <taxon>Pseudomonadati</taxon>
        <taxon>Pseudomonadota</taxon>
        <taxon>Alphaproteobacteria</taxon>
        <taxon>Hyphomicrobiales</taxon>
        <taxon>Methylopilaceae</taxon>
        <taxon>Hansschlegelia</taxon>
    </lineage>
</organism>
<dbReference type="Proteomes" id="UP000528964">
    <property type="component" value="Unassembled WGS sequence"/>
</dbReference>
<accession>A0A7W6D5N5</accession>
<dbReference type="GO" id="GO:0016787">
    <property type="term" value="F:hydrolase activity"/>
    <property type="evidence" value="ECO:0007669"/>
    <property type="project" value="UniProtKB-KW"/>
</dbReference>
<dbReference type="RefSeq" id="WP_246398142.1">
    <property type="nucleotide sequence ID" value="NZ_JACIDR010000002.1"/>
</dbReference>
<dbReference type="AlphaFoldDB" id="A0A7W6D5N5"/>
<reference evidence="1 2" key="1">
    <citation type="submission" date="2020-08" db="EMBL/GenBank/DDBJ databases">
        <title>Genomic Encyclopedia of Type Strains, Phase IV (KMG-IV): sequencing the most valuable type-strain genomes for metagenomic binning, comparative biology and taxonomic classification.</title>
        <authorList>
            <person name="Goeker M."/>
        </authorList>
    </citation>
    <scope>NUCLEOTIDE SEQUENCE [LARGE SCALE GENOMIC DNA]</scope>
    <source>
        <strain evidence="1 2">DSM 25481</strain>
    </source>
</reference>
<protein>
    <submittedName>
        <fullName evidence="1">Adenosylcobinamide amidohydrolase</fullName>
    </submittedName>
</protein>
<comment type="caution">
    <text evidence="1">The sequence shown here is derived from an EMBL/GenBank/DDBJ whole genome shotgun (WGS) entry which is preliminary data.</text>
</comment>
<dbReference type="InterPro" id="IPR052209">
    <property type="entry name" value="CbiZ"/>
</dbReference>
<sequence>MSRGFVTTGSADKPRIVRSVGALAGARKIVRRRSHGPSRPDPAMASLQMNDPERADRAFRIVFDRPILAALFDAPQSILSWSLNRPGFQHADAVVWREVRDADLPLDVDPAALLDTWLVEAGHREAIGLLTSRDVARHHAADAVCDDVVCSCLATVGLSNAGRVGQPARTDLAPVGTINILVHVSRPLDQAALIEAVSIATQARTAAVIELGFRRNGALVTGTGTDCIVVASPTGAPRERFAGMHTAVGEALGAAVYSATLAGGRAWLRDLAQVAPRARR</sequence>